<gene>
    <name evidence="3" type="ORF">VNO80_24290</name>
</gene>
<feature type="compositionally biased region" description="Low complexity" evidence="1">
    <location>
        <begin position="185"/>
        <end position="201"/>
    </location>
</feature>
<accession>A0AAN9LXB5</accession>
<feature type="compositionally biased region" description="Basic residues" evidence="1">
    <location>
        <begin position="51"/>
        <end position="64"/>
    </location>
</feature>
<dbReference type="InterPro" id="IPR010433">
    <property type="entry name" value="EIF-4B_pln"/>
</dbReference>
<feature type="compositionally biased region" description="Polar residues" evidence="1">
    <location>
        <begin position="335"/>
        <end position="344"/>
    </location>
</feature>
<proteinExistence type="predicted"/>
<dbReference type="PANTHER" id="PTHR32091:SF17">
    <property type="entry name" value="EUKARYOTIC TRANSLATION INITIATION FACTOR 4B3"/>
    <property type="match status" value="1"/>
</dbReference>
<evidence type="ECO:0000313" key="3">
    <source>
        <dbReference type="EMBL" id="KAK7341363.1"/>
    </source>
</evidence>
<reference evidence="3 4" key="1">
    <citation type="submission" date="2024-01" db="EMBL/GenBank/DDBJ databases">
        <title>The genomes of 5 underutilized Papilionoideae crops provide insights into root nodulation and disease resistanc.</title>
        <authorList>
            <person name="Jiang F."/>
        </authorList>
    </citation>
    <scope>NUCLEOTIDE SEQUENCE [LARGE SCALE GENOMIC DNA]</scope>
    <source>
        <strain evidence="3">JINMINGXINNONG_FW02</strain>
        <tissue evidence="3">Leaves</tissue>
    </source>
</reference>
<dbReference type="GO" id="GO:0003729">
    <property type="term" value="F:mRNA binding"/>
    <property type="evidence" value="ECO:0007669"/>
    <property type="project" value="TreeGrafter"/>
</dbReference>
<dbReference type="AlphaFoldDB" id="A0AAN9LXB5"/>
<feature type="compositionally biased region" description="Basic and acidic residues" evidence="1">
    <location>
        <begin position="360"/>
        <end position="390"/>
    </location>
</feature>
<feature type="compositionally biased region" description="Polar residues" evidence="1">
    <location>
        <begin position="264"/>
        <end position="273"/>
    </location>
</feature>
<organism evidence="3 4">
    <name type="scientific">Phaseolus coccineus</name>
    <name type="common">Scarlet runner bean</name>
    <name type="synonym">Phaseolus multiflorus</name>
    <dbReference type="NCBI Taxonomy" id="3886"/>
    <lineage>
        <taxon>Eukaryota</taxon>
        <taxon>Viridiplantae</taxon>
        <taxon>Streptophyta</taxon>
        <taxon>Embryophyta</taxon>
        <taxon>Tracheophyta</taxon>
        <taxon>Spermatophyta</taxon>
        <taxon>Magnoliopsida</taxon>
        <taxon>eudicotyledons</taxon>
        <taxon>Gunneridae</taxon>
        <taxon>Pentapetalae</taxon>
        <taxon>rosids</taxon>
        <taxon>fabids</taxon>
        <taxon>Fabales</taxon>
        <taxon>Fabaceae</taxon>
        <taxon>Papilionoideae</taxon>
        <taxon>50 kb inversion clade</taxon>
        <taxon>NPAAA clade</taxon>
        <taxon>indigoferoid/millettioid clade</taxon>
        <taxon>Phaseoleae</taxon>
        <taxon>Phaseolus</taxon>
    </lineage>
</organism>
<dbReference type="Proteomes" id="UP001374584">
    <property type="component" value="Unassembled WGS sequence"/>
</dbReference>
<sequence length="449" mass="49662">MVKIFILLIFCSKSRLFCSFFLTFFYPDFLSQDLRALSHIEDFEYKKRKVGRERTKKREKKRKERNCGGEANQRMAATVSAWSKPGAWAIDSEEHEAELLQQSTNHDTTKPLADFPSLAVAAATKPKKKKAQTISLAEFTAKPDTSFADQDPVVLPTGPRQRTAEELDRTRLGGGFRSYGDRPNRNSSGDDSSNSRWGSSRVSDEPRRNGSFGARDSNRELAPSRADETDNWAAAKKPSGGFERKERDRGGFFDSQSRADESESWVSNKSSGPSERRFGSNGGGFERERRVVGFGSSGGADSEDWNKKKGESNVGTETVSVGVGGGRPRLVLQPRSLSVSNEGQDVNVGKPKGVNPFGEARPREQVLAEKGQDWKKIDEQLESMKIKETAGGDSFGKTSFGSSNGGGRAALPESRTERSWRKPQSDDESPKSAEKVEDEKVEVEHVEEN</sequence>
<evidence type="ECO:0000256" key="1">
    <source>
        <dbReference type="SAM" id="MobiDB-lite"/>
    </source>
</evidence>
<dbReference type="GO" id="GO:0003743">
    <property type="term" value="F:translation initiation factor activity"/>
    <property type="evidence" value="ECO:0007669"/>
    <property type="project" value="InterPro"/>
</dbReference>
<feature type="compositionally biased region" description="Basic and acidic residues" evidence="1">
    <location>
        <begin position="242"/>
        <end position="261"/>
    </location>
</feature>
<protein>
    <recommendedName>
        <fullName evidence="5">Eukaryotic translation initiation factor 4B3-like</fullName>
    </recommendedName>
</protein>
<feature type="region of interest" description="Disordered" evidence="1">
    <location>
        <begin position="146"/>
        <end position="449"/>
    </location>
</feature>
<dbReference type="EMBL" id="JAYMYR010000009">
    <property type="protein sequence ID" value="KAK7341363.1"/>
    <property type="molecule type" value="Genomic_DNA"/>
</dbReference>
<evidence type="ECO:0008006" key="5">
    <source>
        <dbReference type="Google" id="ProtNLM"/>
    </source>
</evidence>
<feature type="region of interest" description="Disordered" evidence="1">
    <location>
        <begin position="51"/>
        <end position="70"/>
    </location>
</feature>
<name>A0AAN9LXB5_PHACN</name>
<dbReference type="PANTHER" id="PTHR32091">
    <property type="entry name" value="EUKARYOTIC TRANSLATION INITIATION FACTOR 4B"/>
    <property type="match status" value="1"/>
</dbReference>
<feature type="compositionally biased region" description="Basic and acidic residues" evidence="1">
    <location>
        <begin position="162"/>
        <end position="171"/>
    </location>
</feature>
<feature type="compositionally biased region" description="Basic and acidic residues" evidence="1">
    <location>
        <begin position="414"/>
        <end position="449"/>
    </location>
</feature>
<keyword evidence="4" id="KW-1185">Reference proteome</keyword>
<feature type="chain" id="PRO_5043024732" description="Eukaryotic translation initiation factor 4B3-like" evidence="2">
    <location>
        <begin position="17"/>
        <end position="449"/>
    </location>
</feature>
<dbReference type="Pfam" id="PF06273">
    <property type="entry name" value="eIF-4B"/>
    <property type="match status" value="1"/>
</dbReference>
<evidence type="ECO:0000256" key="2">
    <source>
        <dbReference type="SAM" id="SignalP"/>
    </source>
</evidence>
<feature type="signal peptide" evidence="2">
    <location>
        <begin position="1"/>
        <end position="16"/>
    </location>
</feature>
<evidence type="ECO:0000313" key="4">
    <source>
        <dbReference type="Proteomes" id="UP001374584"/>
    </source>
</evidence>
<keyword evidence="2" id="KW-0732">Signal</keyword>
<comment type="caution">
    <text evidence="3">The sequence shown here is derived from an EMBL/GenBank/DDBJ whole genome shotgun (WGS) entry which is preliminary data.</text>
</comment>